<sequence length="218" mass="24709">MNQKNYPQVIFLDAVGTLFGVAESVGQQYAQMANQLFGLQLDDQALNQAFYDCFKAADPCVFPGVDRDQLPYLEYQWWESLAEQTFTQAELFSEIPDFADYFAALYDRFATAAPWYVYPEVHDTLAKWQRLGIELGILSNFDTRLYRVLDVLDLTRYFKSFTLSTEVGAAKPDRAVFVAALAQHGCEPAAAWHIGDSLEDDYQGATAAGLRALWLNRR</sequence>
<keyword evidence="2" id="KW-1185">Reference proteome</keyword>
<dbReference type="SUPFAM" id="SSF56784">
    <property type="entry name" value="HAD-like"/>
    <property type="match status" value="1"/>
</dbReference>
<dbReference type="GO" id="GO:0016787">
    <property type="term" value="F:hydrolase activity"/>
    <property type="evidence" value="ECO:0007669"/>
    <property type="project" value="UniProtKB-KW"/>
</dbReference>
<dbReference type="NCBIfam" id="TIGR02252">
    <property type="entry name" value="DREG-2"/>
    <property type="match status" value="1"/>
</dbReference>
<organism evidence="1 2">
    <name type="scientific">Limnothrix redekei LRLZ20PSL1</name>
    <dbReference type="NCBI Taxonomy" id="3112953"/>
    <lineage>
        <taxon>Bacteria</taxon>
        <taxon>Bacillati</taxon>
        <taxon>Cyanobacteriota</taxon>
        <taxon>Cyanophyceae</taxon>
        <taxon>Pseudanabaenales</taxon>
        <taxon>Pseudanabaenaceae</taxon>
        <taxon>Limnothrix</taxon>
    </lineage>
</organism>
<proteinExistence type="predicted"/>
<comment type="caution">
    <text evidence="1">The sequence shown here is derived from an EMBL/GenBank/DDBJ whole genome shotgun (WGS) entry which is preliminary data.</text>
</comment>
<reference evidence="2" key="1">
    <citation type="journal article" date="2024" name="Algal Res.">
        <title>Biochemical, toxicological and genomic investigation of a high-biomass producing Limnothrix strain isolated from Italian shallow drinking water reservoir.</title>
        <authorList>
            <person name="Simonazzi M."/>
            <person name="Shishido T.K."/>
            <person name="Delbaje E."/>
            <person name="Wahlsten M."/>
            <person name="Fewer D.P."/>
            <person name="Sivonen K."/>
            <person name="Pezzolesi L."/>
            <person name="Pistocchi R."/>
        </authorList>
    </citation>
    <scope>NUCLEOTIDE SEQUENCE [LARGE SCALE GENOMIC DNA]</scope>
    <source>
        <strain evidence="2">LRLZ20PSL1</strain>
    </source>
</reference>
<accession>A0ABW7C897</accession>
<dbReference type="InterPro" id="IPR051828">
    <property type="entry name" value="HAD-like_hydrolase_domain"/>
</dbReference>
<dbReference type="Gene3D" id="1.10.150.720">
    <property type="entry name" value="Haloacid dehalogenase-like hydrolase"/>
    <property type="match status" value="1"/>
</dbReference>
<dbReference type="PANTHER" id="PTHR46191:SF2">
    <property type="entry name" value="HALOACID DEHALOGENASE-LIKE HYDROLASE DOMAIN-CONTAINING PROTEIN 3"/>
    <property type="match status" value="1"/>
</dbReference>
<evidence type="ECO:0000313" key="1">
    <source>
        <dbReference type="EMBL" id="MFG3817410.1"/>
    </source>
</evidence>
<dbReference type="EMBL" id="JAZAQF010000042">
    <property type="protein sequence ID" value="MFG3817410.1"/>
    <property type="molecule type" value="Genomic_DNA"/>
</dbReference>
<dbReference type="NCBIfam" id="TIGR01549">
    <property type="entry name" value="HAD-SF-IA-v1"/>
    <property type="match status" value="1"/>
</dbReference>
<gene>
    <name evidence="1" type="ORF">VPK24_07145</name>
</gene>
<dbReference type="InterPro" id="IPR036412">
    <property type="entry name" value="HAD-like_sf"/>
</dbReference>
<dbReference type="InterPro" id="IPR006439">
    <property type="entry name" value="HAD-SF_hydro_IA"/>
</dbReference>
<protein>
    <submittedName>
        <fullName evidence="1">HAD-IA family hydrolase</fullName>
    </submittedName>
</protein>
<dbReference type="InterPro" id="IPR011949">
    <property type="entry name" value="HAD-SF_hydro_IA_REG-2-like"/>
</dbReference>
<dbReference type="Gene3D" id="3.40.50.1000">
    <property type="entry name" value="HAD superfamily/HAD-like"/>
    <property type="match status" value="1"/>
</dbReference>
<dbReference type="Pfam" id="PF00702">
    <property type="entry name" value="Hydrolase"/>
    <property type="match status" value="1"/>
</dbReference>
<dbReference type="InterPro" id="IPR023214">
    <property type="entry name" value="HAD_sf"/>
</dbReference>
<name>A0ABW7C897_9CYAN</name>
<evidence type="ECO:0000313" key="2">
    <source>
        <dbReference type="Proteomes" id="UP001604335"/>
    </source>
</evidence>
<dbReference type="InterPro" id="IPR044924">
    <property type="entry name" value="HAD-SF_hydro_IA_REG-2-like_cap"/>
</dbReference>
<keyword evidence="1" id="KW-0378">Hydrolase</keyword>
<dbReference type="RefSeq" id="WP_393011711.1">
    <property type="nucleotide sequence ID" value="NZ_JAZAQF010000042.1"/>
</dbReference>
<dbReference type="Proteomes" id="UP001604335">
    <property type="component" value="Unassembled WGS sequence"/>
</dbReference>
<dbReference type="SFLD" id="SFLDS00003">
    <property type="entry name" value="Haloacid_Dehalogenase"/>
    <property type="match status" value="1"/>
</dbReference>
<dbReference type="SFLD" id="SFLDG01129">
    <property type="entry name" value="C1.5:_HAD__Beta-PGM__Phosphata"/>
    <property type="match status" value="1"/>
</dbReference>
<dbReference type="PANTHER" id="PTHR46191">
    <property type="match status" value="1"/>
</dbReference>